<organism evidence="2 4">
    <name type="scientific">Streptomyces phage Wakanda</name>
    <dbReference type="NCBI Taxonomy" id="2713267"/>
    <lineage>
        <taxon>Viruses</taxon>
        <taxon>Duplodnaviria</taxon>
        <taxon>Heunggongvirae</taxon>
        <taxon>Uroviricota</taxon>
        <taxon>Caudoviricetes</taxon>
        <taxon>Stanwilliamsviridae</taxon>
        <taxon>Loccivirinae</taxon>
        <taxon>Wakandavirus</taxon>
        <taxon>Wakandavirus wakanda</taxon>
    </lineage>
</organism>
<name>A0A6G8R1B5_9CAUD</name>
<keyword evidence="1" id="KW-1133">Transmembrane helix</keyword>
<feature type="transmembrane region" description="Helical" evidence="1">
    <location>
        <begin position="27"/>
        <end position="47"/>
    </location>
</feature>
<keyword evidence="4" id="KW-1185">Reference proteome</keyword>
<accession>A0A6G8R1B5</accession>
<evidence type="ECO:0000256" key="1">
    <source>
        <dbReference type="SAM" id="Phobius"/>
    </source>
</evidence>
<protein>
    <submittedName>
        <fullName evidence="2">Uncharacterized protein</fullName>
    </submittedName>
</protein>
<dbReference type="KEGG" id="vg:77927841"/>
<sequence length="48" mass="4886">MAGLIFRAIALVISGLAVSVWVIAMALFGLAIIGILIFATIAGILGMI</sequence>
<evidence type="ECO:0000313" key="2">
    <source>
        <dbReference type="EMBL" id="QIN94000.1"/>
    </source>
</evidence>
<evidence type="ECO:0000313" key="4">
    <source>
        <dbReference type="Proteomes" id="UP000501266"/>
    </source>
</evidence>
<dbReference type="GeneID" id="77927841"/>
<proteinExistence type="predicted"/>
<evidence type="ECO:0000313" key="3">
    <source>
        <dbReference type="EMBL" id="QIN94223.1"/>
    </source>
</evidence>
<reference evidence="2 4" key="1">
    <citation type="submission" date="2020-02" db="EMBL/GenBank/DDBJ databases">
        <authorList>
            <person name="Bullock J.N."/>
            <person name="Barnes M.L."/>
            <person name="Kankolongo K.M."/>
            <person name="Dejene B.A."/>
            <person name="Lindsay P.E."/>
            <person name="Bhuiyan S."/>
            <person name="Nayek S."/>
            <person name="Hughes L.E."/>
            <person name="Garlena R.A."/>
            <person name="Russell D.A."/>
            <person name="Pope W.H."/>
            <person name="Jacobs-Sera D."/>
            <person name="Hatfull G.F."/>
        </authorList>
    </citation>
    <scope>NUCLEOTIDE SEQUENCE [LARGE SCALE GENOMIC DNA]</scope>
</reference>
<dbReference type="EMBL" id="MT024865">
    <property type="protein sequence ID" value="QIN94000.1"/>
    <property type="molecule type" value="Genomic_DNA"/>
</dbReference>
<keyword evidence="1" id="KW-0472">Membrane</keyword>
<gene>
    <name evidence="2" type="primary">4</name>
    <name evidence="3" type="synonym">263</name>
    <name evidence="3" type="ORF">SEA_WAKANDA_263</name>
    <name evidence="2" type="ORF">SEA_WAKANDA_4</name>
</gene>
<dbReference type="RefSeq" id="YP_010652090.1">
    <property type="nucleotide sequence ID" value="NC_070785.1"/>
</dbReference>
<dbReference type="EMBL" id="MT024865">
    <property type="protein sequence ID" value="QIN94223.1"/>
    <property type="molecule type" value="Genomic_DNA"/>
</dbReference>
<dbReference type="Proteomes" id="UP000501266">
    <property type="component" value="Segment"/>
</dbReference>
<keyword evidence="1" id="KW-0812">Transmembrane</keyword>